<dbReference type="Proteomes" id="UP001049518">
    <property type="component" value="Chromosome"/>
</dbReference>
<gene>
    <name evidence="2" type="ORF">AGRA3207_006368</name>
</gene>
<dbReference type="SUPFAM" id="SSF89372">
    <property type="entry name" value="Fucose-specific lectin"/>
    <property type="match status" value="1"/>
</dbReference>
<keyword evidence="3" id="KW-1185">Reference proteome</keyword>
<evidence type="ECO:0000313" key="3">
    <source>
        <dbReference type="Proteomes" id="UP001049518"/>
    </source>
</evidence>
<reference evidence="2" key="1">
    <citation type="submission" date="2020-07" db="EMBL/GenBank/DDBJ databases">
        <authorList>
            <person name="Tarantini F.S."/>
            <person name="Hong K.W."/>
            <person name="Chan K.G."/>
        </authorList>
    </citation>
    <scope>NUCLEOTIDE SEQUENCE</scope>
    <source>
        <strain evidence="2">32-07</strain>
    </source>
</reference>
<dbReference type="EMBL" id="CP059572">
    <property type="protein sequence ID" value="QXJ24949.1"/>
    <property type="molecule type" value="Genomic_DNA"/>
</dbReference>
<protein>
    <recommendedName>
        <fullName evidence="4">Sialidase</fullName>
    </recommendedName>
</protein>
<evidence type="ECO:0008006" key="4">
    <source>
        <dbReference type="Google" id="ProtNLM"/>
    </source>
</evidence>
<dbReference type="RefSeq" id="WP_231330850.1">
    <property type="nucleotide sequence ID" value="NZ_CP059572.1"/>
</dbReference>
<proteinExistence type="predicted"/>
<accession>A0ABX8R3C6</accession>
<feature type="region of interest" description="Disordered" evidence="1">
    <location>
        <begin position="18"/>
        <end position="43"/>
    </location>
</feature>
<organism evidence="2 3">
    <name type="scientific">Actinomadura graeca</name>
    <dbReference type="NCBI Taxonomy" id="2750812"/>
    <lineage>
        <taxon>Bacteria</taxon>
        <taxon>Bacillati</taxon>
        <taxon>Actinomycetota</taxon>
        <taxon>Actinomycetes</taxon>
        <taxon>Streptosporangiales</taxon>
        <taxon>Thermomonosporaceae</taxon>
        <taxon>Actinomadura</taxon>
    </lineage>
</organism>
<name>A0ABX8R3C6_9ACTN</name>
<evidence type="ECO:0000256" key="1">
    <source>
        <dbReference type="SAM" id="MobiDB-lite"/>
    </source>
</evidence>
<sequence>MGGDERIWWHRLNDDGRTWTGPQPLPGANSSVGPGGTNFAGPLTAWKGVDGDQDIWWSQRRDGQWRAPQKISGAATSFDPELGIRQYDLPGFEPVMLWKGDNDDQRLWRNPLNGSSYIG</sequence>
<evidence type="ECO:0000313" key="2">
    <source>
        <dbReference type="EMBL" id="QXJ24949.1"/>
    </source>
</evidence>